<dbReference type="CDD" id="cd01083">
    <property type="entry name" value="GAG_Lyase"/>
    <property type="match status" value="1"/>
</dbReference>
<dbReference type="Pfam" id="PF02884">
    <property type="entry name" value="Lyase_8_C"/>
    <property type="match status" value="1"/>
</dbReference>
<dbReference type="InterPro" id="IPR008929">
    <property type="entry name" value="Chondroitin_lyas"/>
</dbReference>
<feature type="domain" description="Polysaccharide lyase 8 N-terminal alpha-helical" evidence="9">
    <location>
        <begin position="44"/>
        <end position="369"/>
    </location>
</feature>
<dbReference type="Pfam" id="PF24517">
    <property type="entry name" value="CBM96"/>
    <property type="match status" value="1"/>
</dbReference>
<dbReference type="Gene3D" id="1.50.10.100">
    <property type="entry name" value="Chondroitin AC/alginate lyase"/>
    <property type="match status" value="1"/>
</dbReference>
<feature type="domain" description="Carbohydrate-binding module family 96" evidence="10">
    <location>
        <begin position="794"/>
        <end position="955"/>
    </location>
</feature>
<evidence type="ECO:0000259" key="10">
    <source>
        <dbReference type="Pfam" id="PF24517"/>
    </source>
</evidence>
<evidence type="ECO:0000259" key="8">
    <source>
        <dbReference type="Pfam" id="PF02884"/>
    </source>
</evidence>
<protein>
    <submittedName>
        <fullName evidence="11">Polysaccharide lyase family 8 super-sandwich domain-containing protein</fullName>
    </submittedName>
</protein>
<evidence type="ECO:0000256" key="2">
    <source>
        <dbReference type="ARBA" id="ARBA00006699"/>
    </source>
</evidence>
<dbReference type="Gene3D" id="2.60.220.10">
    <property type="entry name" value="Polysaccharide lyase family 8-like, C-terminal"/>
    <property type="match status" value="1"/>
</dbReference>
<feature type="domain" description="Polysaccharide lyase family 8 C-terminal" evidence="8">
    <location>
        <begin position="682"/>
        <end position="746"/>
    </location>
</feature>
<evidence type="ECO:0000259" key="9">
    <source>
        <dbReference type="Pfam" id="PF08124"/>
    </source>
</evidence>
<dbReference type="NCBIfam" id="NF033679">
    <property type="entry name" value="DNRLRE_dom"/>
    <property type="match status" value="1"/>
</dbReference>
<feature type="domain" description="Polysaccharide lyase family 8 central" evidence="7">
    <location>
        <begin position="414"/>
        <end position="667"/>
    </location>
</feature>
<dbReference type="Proteomes" id="UP001592528">
    <property type="component" value="Unassembled WGS sequence"/>
</dbReference>
<dbReference type="SUPFAM" id="SSF48230">
    <property type="entry name" value="Chondroitin AC/alginate lyase"/>
    <property type="match status" value="1"/>
</dbReference>
<dbReference type="GO" id="GO:0016829">
    <property type="term" value="F:lyase activity"/>
    <property type="evidence" value="ECO:0007669"/>
    <property type="project" value="UniProtKB-KW"/>
</dbReference>
<evidence type="ECO:0000256" key="1">
    <source>
        <dbReference type="ARBA" id="ARBA00004613"/>
    </source>
</evidence>
<dbReference type="SUPFAM" id="SSF74650">
    <property type="entry name" value="Galactose mutarotase-like"/>
    <property type="match status" value="1"/>
</dbReference>
<dbReference type="InterPro" id="IPR011071">
    <property type="entry name" value="Lyase_8-like_C"/>
</dbReference>
<keyword evidence="4 6" id="KW-0732">Signal</keyword>
<dbReference type="InterPro" id="IPR006311">
    <property type="entry name" value="TAT_signal"/>
</dbReference>
<dbReference type="PROSITE" id="PS51318">
    <property type="entry name" value="TAT"/>
    <property type="match status" value="1"/>
</dbReference>
<keyword evidence="3" id="KW-0964">Secreted</keyword>
<reference evidence="11 12" key="1">
    <citation type="submission" date="2024-09" db="EMBL/GenBank/DDBJ databases">
        <authorList>
            <person name="Lee S.D."/>
        </authorList>
    </citation>
    <scope>NUCLEOTIDE SEQUENCE [LARGE SCALE GENOMIC DNA]</scope>
    <source>
        <strain evidence="11 12">N1-5</strain>
    </source>
</reference>
<dbReference type="InterPro" id="IPR014718">
    <property type="entry name" value="GH-type_carb-bd"/>
</dbReference>
<dbReference type="InterPro" id="IPR011013">
    <property type="entry name" value="Gal_mutarotase_sf_dom"/>
</dbReference>
<keyword evidence="12" id="KW-1185">Reference proteome</keyword>
<comment type="caution">
    <text evidence="11">The sequence shown here is derived from an EMBL/GenBank/DDBJ whole genome shotgun (WGS) entry which is preliminary data.</text>
</comment>
<evidence type="ECO:0000256" key="6">
    <source>
        <dbReference type="SAM" id="SignalP"/>
    </source>
</evidence>
<gene>
    <name evidence="11" type="ORF">ACEZDJ_35060</name>
</gene>
<organism evidence="11 12">
    <name type="scientific">Streptacidiphilus cavernicola</name>
    <dbReference type="NCBI Taxonomy" id="3342716"/>
    <lineage>
        <taxon>Bacteria</taxon>
        <taxon>Bacillati</taxon>
        <taxon>Actinomycetota</taxon>
        <taxon>Actinomycetes</taxon>
        <taxon>Kitasatosporales</taxon>
        <taxon>Streptomycetaceae</taxon>
        <taxon>Streptacidiphilus</taxon>
    </lineage>
</organism>
<dbReference type="Pfam" id="PF02278">
    <property type="entry name" value="Lyase_8"/>
    <property type="match status" value="1"/>
</dbReference>
<accession>A0ABV6UYP0</accession>
<evidence type="ECO:0000256" key="3">
    <source>
        <dbReference type="ARBA" id="ARBA00022525"/>
    </source>
</evidence>
<evidence type="ECO:0000313" key="11">
    <source>
        <dbReference type="EMBL" id="MFC1406528.1"/>
    </source>
</evidence>
<dbReference type="PANTHER" id="PTHR38481:SF1">
    <property type="entry name" value="HYALURONATE LYASE"/>
    <property type="match status" value="1"/>
</dbReference>
<evidence type="ECO:0000256" key="5">
    <source>
        <dbReference type="ARBA" id="ARBA00023239"/>
    </source>
</evidence>
<evidence type="ECO:0000256" key="4">
    <source>
        <dbReference type="ARBA" id="ARBA00022729"/>
    </source>
</evidence>
<comment type="subcellular location">
    <subcellularLocation>
        <location evidence="1">Secreted</location>
    </subcellularLocation>
</comment>
<comment type="similarity">
    <text evidence="2">Belongs to the polysaccharide lyase 8 family.</text>
</comment>
<dbReference type="InterPro" id="IPR012970">
    <property type="entry name" value="Lyase_8_alpha_N"/>
</dbReference>
<dbReference type="InterPro" id="IPR003159">
    <property type="entry name" value="Lyase_8_central_dom"/>
</dbReference>
<dbReference type="Pfam" id="PF08124">
    <property type="entry name" value="Lyase_8_N"/>
    <property type="match status" value="1"/>
</dbReference>
<dbReference type="Gene3D" id="2.70.98.10">
    <property type="match status" value="1"/>
</dbReference>
<name>A0ABV6UYP0_9ACTN</name>
<evidence type="ECO:0000259" key="7">
    <source>
        <dbReference type="Pfam" id="PF02278"/>
    </source>
</evidence>
<dbReference type="InterPro" id="IPR004103">
    <property type="entry name" value="Lyase_8_C"/>
</dbReference>
<proteinExistence type="inferred from homology"/>
<evidence type="ECO:0000313" key="12">
    <source>
        <dbReference type="Proteomes" id="UP001592528"/>
    </source>
</evidence>
<feature type="chain" id="PRO_5046516065" evidence="6">
    <location>
        <begin position="26"/>
        <end position="956"/>
    </location>
</feature>
<keyword evidence="5 11" id="KW-0456">Lyase</keyword>
<sequence length="956" mass="97674">MDALPRRRFLQLAATAATAAAVAFAAPPLRAYATDAYDALRATWTAILTGGSIDPTDPAYAPALTTLSTEATGYWTTLAADSGADSLWPGLTLTDSANLTTSYKQLAAMATAYATPGTTATDGSGQDLYGNAALGADVVAGLDFLAAQAYNSGASESGNWWDWEVGSPKALLNAALLVQPLLTDTQIATYTAAVDTFVADPTMNKQGTARTTSTGANRVDLCQVVALRGILGRDSERLTTAVSALSAVFPYVTSSDGLYADGSFVQHSYIPYTGTYGMVLLLDLAALFQLVDGTDWAVTDPAAAHIYGSVDSAFAPWVWNGLCLDAVRGRAVSRIGESDLDDGVLITQAVLQLALSASAVQAADYRSRAKGWIAADNGYASFDAVAAIPAIANAAPVLADTGTGAGTEPDGLVLFPGMDRAVHRRPGWAYAIAMSSARIARFESLNGENLHGWHTGDGMGYLYLADDLAQFTDGFWPTVDPYRMPGTTTDTFALADGVGTGYRPTPTWAGGAAVPGGFGSASMSFRSYGSTLVAKKSWFLLDDCVFALGAGITGGSGADVTTTVENRNLHTDGAYTLTVDGTAQSVSAGWSASLPVAGWAHSDRTGGYLFPGGATVQAALTDRTGAWSDINTGGPTDPVTRPYLTLGLDHGTAPSGAAYAYALLPGFTAAQTAARAGQPTVTVLANTGSVQAVRCDRLGLTAANFFAAGTAGVITASAPCAVVVQQNGDRVDIGVSDPTQLATTVTVTVARGGTVLIADSTVTATAGSSALSVTVNLTGTAGTTQHASFTVTGTQLAAVADAFVRDGSYASTNYGTATTLVAKNTGTTGGGYSRAAYLAFDTSALAGATVTSAVLQVYGFVSDSGGTQTTLDAYAVGDTGWTETGLTWNNRPALGDLLASAAVTGTKAWLSFDVTSQLAAPGRIGLALWQSGAGLAVVLNSRESSAYQPQLVVTTG</sequence>
<dbReference type="EMBL" id="JBHEZZ010000030">
    <property type="protein sequence ID" value="MFC1406528.1"/>
    <property type="molecule type" value="Genomic_DNA"/>
</dbReference>
<feature type="signal peptide" evidence="6">
    <location>
        <begin position="1"/>
        <end position="25"/>
    </location>
</feature>
<dbReference type="InterPro" id="IPR038970">
    <property type="entry name" value="Lyase_8"/>
</dbReference>
<dbReference type="InterPro" id="IPR055372">
    <property type="entry name" value="CBM96"/>
</dbReference>
<dbReference type="RefSeq" id="WP_051726229.1">
    <property type="nucleotide sequence ID" value="NZ_JBHEZZ010000030.1"/>
</dbReference>
<dbReference type="PANTHER" id="PTHR38481">
    <property type="entry name" value="HYALURONATE LYASE"/>
    <property type="match status" value="1"/>
</dbReference>
<dbReference type="SUPFAM" id="SSF49863">
    <property type="entry name" value="Hyaluronate lyase-like, C-terminal domain"/>
    <property type="match status" value="1"/>
</dbReference>